<reference evidence="2" key="1">
    <citation type="journal article" date="2021" name="Environ. Microbiol.">
        <title>Genomic characterization of three novel Desulfobacterota classes expand the metabolic and phylogenetic diversity of the phylum.</title>
        <authorList>
            <person name="Murphy C.L."/>
            <person name="Biggerstaff J."/>
            <person name="Eichhorn A."/>
            <person name="Ewing E."/>
            <person name="Shahan R."/>
            <person name="Soriano D."/>
            <person name="Stewart S."/>
            <person name="VanMol K."/>
            <person name="Walker R."/>
            <person name="Walters P."/>
            <person name="Elshahed M.S."/>
            <person name="Youssef N.H."/>
        </authorList>
    </citation>
    <scope>NUCLEOTIDE SEQUENCE</scope>
    <source>
        <strain evidence="2">Zod_Metabat.24</strain>
    </source>
</reference>
<accession>A0A9D8KJA2</accession>
<name>A0A9D8KJA2_9DELT</name>
<sequence>MKKLMTLALVIVFVATAFSAFATDTTFSGQYRVRAWNEWNFDKKLEDVTALPGHDNAQYDGWFDQRFRLTITHTRSEFLKAVIRFDIVEDTWGQQRNLLINNSGAGNFIDWAYIEFTLPQIGTFTVGKFPETYGYGLAFSDGGTGTIGLTGLRWANAWGPVAASVLYAKVADRVTAGTANVWYNWDANLYAMNLKITPAESHVIELFGGYLQDNDATGVSGVGGALANSWAGSWNLANSPIAVGPGDYRADIGFAGIAYTGTIADMIDIKLENSWIFGHATRHFGPGLALPATVAVDSASISGWNVYADVSYYNDLLRVGVAFIMGSGQHHYWNDAVYDNVNMNYISADEFGFNKIIVGEGGTNSVWRATAGGTILGDQCSIENLTAVKLYFEICPVEKLTLNASVTWAKWTEDVGQNWLGTRAAIVGAKGSAYPHPAARYGNYTYQSWNADDDLGWEIDFGFSYEIMEGLTYSLSAGVLFTGDSWDYEKADGTRGDWGEIWSITNQLLYEF</sequence>
<dbReference type="EMBL" id="JAFGIX010000080">
    <property type="protein sequence ID" value="MBN1574451.1"/>
    <property type="molecule type" value="Genomic_DNA"/>
</dbReference>
<feature type="signal peptide" evidence="1">
    <location>
        <begin position="1"/>
        <end position="22"/>
    </location>
</feature>
<gene>
    <name evidence="2" type="ORF">JW984_14735</name>
</gene>
<organism evidence="2 3">
    <name type="scientific">Candidatus Zymogenus saltonus</name>
    <dbReference type="NCBI Taxonomy" id="2844893"/>
    <lineage>
        <taxon>Bacteria</taxon>
        <taxon>Deltaproteobacteria</taxon>
        <taxon>Candidatus Zymogenia</taxon>
        <taxon>Candidatus Zymogeniales</taxon>
        <taxon>Candidatus Zymogenaceae</taxon>
        <taxon>Candidatus Zymogenus</taxon>
    </lineage>
</organism>
<evidence type="ECO:0008006" key="4">
    <source>
        <dbReference type="Google" id="ProtNLM"/>
    </source>
</evidence>
<comment type="caution">
    <text evidence="2">The sequence shown here is derived from an EMBL/GenBank/DDBJ whole genome shotgun (WGS) entry which is preliminary data.</text>
</comment>
<keyword evidence="1" id="KW-0732">Signal</keyword>
<dbReference type="Proteomes" id="UP000809273">
    <property type="component" value="Unassembled WGS sequence"/>
</dbReference>
<reference evidence="2" key="2">
    <citation type="submission" date="2021-01" db="EMBL/GenBank/DDBJ databases">
        <authorList>
            <person name="Hahn C.R."/>
            <person name="Youssef N.H."/>
            <person name="Elshahed M."/>
        </authorList>
    </citation>
    <scope>NUCLEOTIDE SEQUENCE</scope>
    <source>
        <strain evidence="2">Zod_Metabat.24</strain>
    </source>
</reference>
<protein>
    <recommendedName>
        <fullName evidence="4">Porin</fullName>
    </recommendedName>
</protein>
<evidence type="ECO:0000313" key="2">
    <source>
        <dbReference type="EMBL" id="MBN1574451.1"/>
    </source>
</evidence>
<proteinExistence type="predicted"/>
<evidence type="ECO:0000256" key="1">
    <source>
        <dbReference type="SAM" id="SignalP"/>
    </source>
</evidence>
<dbReference type="AlphaFoldDB" id="A0A9D8KJA2"/>
<evidence type="ECO:0000313" key="3">
    <source>
        <dbReference type="Proteomes" id="UP000809273"/>
    </source>
</evidence>
<feature type="chain" id="PRO_5038811595" description="Porin" evidence="1">
    <location>
        <begin position="23"/>
        <end position="512"/>
    </location>
</feature>